<name>A0A1I3YCQ9_9BACL</name>
<dbReference type="AlphaFoldDB" id="A0A1I3YCQ9"/>
<keyword evidence="2" id="KW-1185">Reference proteome</keyword>
<proteinExistence type="predicted"/>
<protein>
    <submittedName>
        <fullName evidence="1">Uncharacterized protein</fullName>
    </submittedName>
</protein>
<dbReference type="InterPro" id="IPR029063">
    <property type="entry name" value="SAM-dependent_MTases_sf"/>
</dbReference>
<sequence>MKVQIKNTPKQIGKVTGRQAFYRYYAGFSSEYVRDIFHTLDIQDQNTVFDPWNGGGTTTLTASIYGCQSIGMDINPVMIIVSKAKQIPLDFWSSIQGVTNELILMAHSLRRTIDNKDALFQWVDTETAISIRALDRAIRKLLFPQEHSDINTTNWNDISSIASFFMVALFRAFRIAVGRLSSNPTWDKKPSSPINVGINLFNLFQDVTTTMTNQLLEDTGNTPIIDARIFKGDSKKIPLNDGSIDVIVSSPPYCTRIDYAVATLLELTILDPQIESNLRKLRESMLGSPIILKEMENLKDDSIGLTGRDVLDRIKKHNSKSSATYYYKSYRRYFLELKKSLNEIDRVLKIGGKGALVVQSSYYKDIEVNLPQIVLELTQELGMRSRIIHEVSVNQSMEQINTVSRQYNKSRMYFEKTIYFEKH</sequence>
<dbReference type="EMBL" id="FORT01000011">
    <property type="protein sequence ID" value="SFK29523.1"/>
    <property type="molecule type" value="Genomic_DNA"/>
</dbReference>
<dbReference type="Proteomes" id="UP000198915">
    <property type="component" value="Unassembled WGS sequence"/>
</dbReference>
<gene>
    <name evidence="1" type="ORF">SAMN05518846_11164</name>
</gene>
<evidence type="ECO:0000313" key="2">
    <source>
        <dbReference type="Proteomes" id="UP000198915"/>
    </source>
</evidence>
<dbReference type="RefSeq" id="WP_092271629.1">
    <property type="nucleotide sequence ID" value="NZ_FORT01000011.1"/>
</dbReference>
<accession>A0A1I3YCQ9</accession>
<evidence type="ECO:0000313" key="1">
    <source>
        <dbReference type="EMBL" id="SFK29523.1"/>
    </source>
</evidence>
<reference evidence="2" key="1">
    <citation type="submission" date="2016-10" db="EMBL/GenBank/DDBJ databases">
        <authorList>
            <person name="Varghese N."/>
            <person name="Submissions S."/>
        </authorList>
    </citation>
    <scope>NUCLEOTIDE SEQUENCE [LARGE SCALE GENOMIC DNA]</scope>
    <source>
        <strain evidence="2">OK042</strain>
    </source>
</reference>
<dbReference type="STRING" id="1884381.SAMN05518846_11164"/>
<organism evidence="1 2">
    <name type="scientific">Brevibacillus centrosporus</name>
    <dbReference type="NCBI Taxonomy" id="54910"/>
    <lineage>
        <taxon>Bacteria</taxon>
        <taxon>Bacillati</taxon>
        <taxon>Bacillota</taxon>
        <taxon>Bacilli</taxon>
        <taxon>Bacillales</taxon>
        <taxon>Paenibacillaceae</taxon>
        <taxon>Brevibacillus</taxon>
    </lineage>
</organism>
<dbReference type="SUPFAM" id="SSF53335">
    <property type="entry name" value="S-adenosyl-L-methionine-dependent methyltransferases"/>
    <property type="match status" value="1"/>
</dbReference>
<dbReference type="Gene3D" id="3.40.50.150">
    <property type="entry name" value="Vaccinia Virus protein VP39"/>
    <property type="match status" value="2"/>
</dbReference>